<feature type="transmembrane region" description="Helical" evidence="1">
    <location>
        <begin position="94"/>
        <end position="112"/>
    </location>
</feature>
<dbReference type="Proteomes" id="UP000055590">
    <property type="component" value="Chromosome"/>
</dbReference>
<protein>
    <submittedName>
        <fullName evidence="2">Uncharacterized protein</fullName>
    </submittedName>
</protein>
<reference evidence="2 3" key="1">
    <citation type="submission" date="2015-08" db="EMBL/GenBank/DDBJ databases">
        <authorList>
            <person name="Babu N.S."/>
            <person name="Beckwith C.J."/>
            <person name="Beseler K.G."/>
            <person name="Brison A."/>
            <person name="Carone J.V."/>
            <person name="Caskin T.P."/>
            <person name="Diamond M."/>
            <person name="Durham M.E."/>
            <person name="Foxe J.M."/>
            <person name="Go M."/>
            <person name="Henderson B.A."/>
            <person name="Jones I.B."/>
            <person name="McGettigan J.A."/>
            <person name="Micheletti S.J."/>
            <person name="Nasrallah M.E."/>
            <person name="Ortiz D."/>
            <person name="Piller C.R."/>
            <person name="Privatt S.R."/>
            <person name="Schneider S.L."/>
            <person name="Sharp S."/>
            <person name="Smith T.C."/>
            <person name="Stanton J.D."/>
            <person name="Ullery H.E."/>
            <person name="Wilson R.J."/>
            <person name="Serrano M.G."/>
            <person name="Buck G."/>
            <person name="Lee V."/>
            <person name="Wang Y."/>
            <person name="Carvalho R."/>
            <person name="Voegtly L."/>
            <person name="Shi R."/>
            <person name="Duckworth R."/>
            <person name="Johnson A."/>
            <person name="Loviza R."/>
            <person name="Walstead R."/>
            <person name="Shah Z."/>
            <person name="Kiflezghi M."/>
            <person name="Wade K."/>
            <person name="Ball S.L."/>
            <person name="Bradley K.W."/>
            <person name="Asai D.J."/>
            <person name="Bowman C.A."/>
            <person name="Russell D.A."/>
            <person name="Pope W.H."/>
            <person name="Jacobs-Sera D."/>
            <person name="Hendrix R.W."/>
            <person name="Hatfull G.F."/>
        </authorList>
    </citation>
    <scope>NUCLEOTIDE SEQUENCE [LARGE SCALE GENOMIC DNA]</scope>
    <source>
        <strain evidence="2 3">DSM 27710</strain>
    </source>
</reference>
<keyword evidence="1" id="KW-0812">Transmembrane</keyword>
<accession>A0A0K1P964</accession>
<proteinExistence type="predicted"/>
<sequence>MGRHYPDLHSDPVEQHGYYYSKKFNKLARLKVGDRLPRHMGPWEFIASDDAGSSSQVLQKLRHLHPTLDPYRLTFSTATPIDLGHMARTRRARLVGYGIIAAGAAGLGLFFARRRIFAS</sequence>
<evidence type="ECO:0000313" key="3">
    <source>
        <dbReference type="Proteomes" id="UP000055590"/>
    </source>
</evidence>
<organism evidence="2 3">
    <name type="scientific">Vulgatibacter incomptus</name>
    <dbReference type="NCBI Taxonomy" id="1391653"/>
    <lineage>
        <taxon>Bacteria</taxon>
        <taxon>Pseudomonadati</taxon>
        <taxon>Myxococcota</taxon>
        <taxon>Myxococcia</taxon>
        <taxon>Myxococcales</taxon>
        <taxon>Cystobacterineae</taxon>
        <taxon>Vulgatibacteraceae</taxon>
        <taxon>Vulgatibacter</taxon>
    </lineage>
</organism>
<gene>
    <name evidence="2" type="ORF">AKJ08_0434</name>
</gene>
<keyword evidence="1" id="KW-1133">Transmembrane helix</keyword>
<dbReference type="EMBL" id="CP012332">
    <property type="protein sequence ID" value="AKU90047.1"/>
    <property type="molecule type" value="Genomic_DNA"/>
</dbReference>
<evidence type="ECO:0000313" key="2">
    <source>
        <dbReference type="EMBL" id="AKU90047.1"/>
    </source>
</evidence>
<keyword evidence="1" id="KW-0472">Membrane</keyword>
<name>A0A0K1P964_9BACT</name>
<dbReference type="KEGG" id="vin:AKJ08_0434"/>
<dbReference type="RefSeq" id="WP_050724553.1">
    <property type="nucleotide sequence ID" value="NZ_CP012332.1"/>
</dbReference>
<keyword evidence="3" id="KW-1185">Reference proteome</keyword>
<dbReference type="AlphaFoldDB" id="A0A0K1P964"/>
<evidence type="ECO:0000256" key="1">
    <source>
        <dbReference type="SAM" id="Phobius"/>
    </source>
</evidence>